<reference evidence="7 8" key="2">
    <citation type="journal article" date="2009" name="PLoS ONE">
        <title>An integrated genetic and cytogenetic map of the cucumber genome.</title>
        <authorList>
            <person name="Ren Y."/>
            <person name="Zhang Z."/>
            <person name="Liu J."/>
            <person name="Staub J.E."/>
            <person name="Han Y."/>
            <person name="Cheng Z."/>
            <person name="Li X."/>
            <person name="Lu J."/>
            <person name="Miao H."/>
            <person name="Kang H."/>
            <person name="Xie B."/>
            <person name="Gu X."/>
            <person name="Wang X."/>
            <person name="Du Y."/>
            <person name="Jin W."/>
            <person name="Huang S."/>
        </authorList>
    </citation>
    <scope>NUCLEOTIDE SEQUENCE [LARGE SCALE GENOMIC DNA]</scope>
    <source>
        <strain evidence="8">cv. 9930</strain>
    </source>
</reference>
<dbReference type="Gene3D" id="3.40.50.2000">
    <property type="entry name" value="Glycogen Phosphorylase B"/>
    <property type="match status" value="2"/>
</dbReference>
<evidence type="ECO:0000256" key="5">
    <source>
        <dbReference type="RuleBase" id="RU003718"/>
    </source>
</evidence>
<dbReference type="Gramene" id="KGN43661">
    <property type="protein sequence ID" value="KGN43661"/>
    <property type="gene ID" value="Csa_7G051410"/>
</dbReference>
<evidence type="ECO:0000256" key="1">
    <source>
        <dbReference type="ARBA" id="ARBA00004721"/>
    </source>
</evidence>
<comment type="catalytic activity">
    <reaction evidence="4">
        <text>mogrol + UDP-alpha-D-glucose = mogroside IE + UDP + H(+)</text>
        <dbReference type="Rhea" id="RHEA:52044"/>
        <dbReference type="ChEBI" id="CHEBI:15378"/>
        <dbReference type="ChEBI" id="CHEBI:58223"/>
        <dbReference type="ChEBI" id="CHEBI:58885"/>
        <dbReference type="ChEBI" id="CHEBI:138974"/>
        <dbReference type="ChEBI" id="CHEBI:138975"/>
        <dbReference type="EC" id="2.4.1.350"/>
    </reaction>
    <physiologicalReaction direction="left-to-right" evidence="4">
        <dbReference type="Rhea" id="RHEA:52045"/>
    </physiologicalReaction>
</comment>
<dbReference type="SUPFAM" id="SSF53756">
    <property type="entry name" value="UDP-Glycosyltransferase/glycogen phosphorylase"/>
    <property type="match status" value="1"/>
</dbReference>
<dbReference type="GO" id="GO:0080043">
    <property type="term" value="F:quercetin 3-O-glucosyltransferase activity"/>
    <property type="evidence" value="ECO:0000318"/>
    <property type="project" value="GO_Central"/>
</dbReference>
<reference evidence="7 8" key="4">
    <citation type="journal article" date="2011" name="BMC Genomics">
        <title>RNA-Seq improves annotation of protein-coding genes in the cucumber genome.</title>
        <authorList>
            <person name="Li Z."/>
            <person name="Zhang Z."/>
            <person name="Yan P."/>
            <person name="Huang S."/>
            <person name="Fei Z."/>
            <person name="Lin K."/>
        </authorList>
    </citation>
    <scope>NUCLEOTIDE SEQUENCE [LARGE SCALE GENOMIC DNA]</scope>
    <source>
        <strain evidence="8">cv. 9930</strain>
    </source>
</reference>
<dbReference type="eggNOG" id="KOG1192">
    <property type="taxonomic scope" value="Eukaryota"/>
</dbReference>
<dbReference type="InterPro" id="IPR035595">
    <property type="entry name" value="UDP_glycos_trans_CS"/>
</dbReference>
<evidence type="ECO:0000256" key="2">
    <source>
        <dbReference type="ARBA" id="ARBA00009995"/>
    </source>
</evidence>
<keyword evidence="8" id="KW-1185">Reference proteome</keyword>
<protein>
    <recommendedName>
        <fullName evidence="6">Glycosyltransferase</fullName>
        <ecNumber evidence="6">2.4.1.-</ecNumber>
    </recommendedName>
</protein>
<dbReference type="STRING" id="3659.A0A0A0K762"/>
<accession>A0A0A0K762</accession>
<evidence type="ECO:0000256" key="4">
    <source>
        <dbReference type="ARBA" id="ARBA00050692"/>
    </source>
</evidence>
<gene>
    <name evidence="7" type="ORF">Csa_7G051410</name>
</gene>
<comment type="pathway">
    <text evidence="1">Secondary metabolite biosynthesis; terpenoid biosynthesis.</text>
</comment>
<dbReference type="InterPro" id="IPR002213">
    <property type="entry name" value="UDP_glucos_trans"/>
</dbReference>
<dbReference type="PANTHER" id="PTHR11926">
    <property type="entry name" value="GLUCOSYL/GLUCURONOSYL TRANSFERASES"/>
    <property type="match status" value="1"/>
</dbReference>
<evidence type="ECO:0000256" key="3">
    <source>
        <dbReference type="ARBA" id="ARBA00022679"/>
    </source>
</evidence>
<organism evidence="7 8">
    <name type="scientific">Cucumis sativus</name>
    <name type="common">Cucumber</name>
    <dbReference type="NCBI Taxonomy" id="3659"/>
    <lineage>
        <taxon>Eukaryota</taxon>
        <taxon>Viridiplantae</taxon>
        <taxon>Streptophyta</taxon>
        <taxon>Embryophyta</taxon>
        <taxon>Tracheophyta</taxon>
        <taxon>Spermatophyta</taxon>
        <taxon>Magnoliopsida</taxon>
        <taxon>eudicotyledons</taxon>
        <taxon>Gunneridae</taxon>
        <taxon>Pentapetalae</taxon>
        <taxon>rosids</taxon>
        <taxon>fabids</taxon>
        <taxon>Cucurbitales</taxon>
        <taxon>Cucurbitaceae</taxon>
        <taxon>Benincaseae</taxon>
        <taxon>Cucumis</taxon>
    </lineage>
</organism>
<dbReference type="CDD" id="cd03784">
    <property type="entry name" value="GT1_Gtf-like"/>
    <property type="match status" value="1"/>
</dbReference>
<dbReference type="KEGG" id="csv:101220180"/>
<dbReference type="OrthoDB" id="5835829at2759"/>
<comment type="similarity">
    <text evidence="2 5">Belongs to the UDP-glycosyltransferase family.</text>
</comment>
<reference evidence="7 8" key="3">
    <citation type="journal article" date="2010" name="BMC Genomics">
        <title>Transcriptome sequencing and comparative analysis of cucumber flowers with different sex types.</title>
        <authorList>
            <person name="Guo S."/>
            <person name="Zheng Y."/>
            <person name="Joung J.G."/>
            <person name="Liu S."/>
            <person name="Zhang Z."/>
            <person name="Crasta O.R."/>
            <person name="Sobral B.W."/>
            <person name="Xu Y."/>
            <person name="Huang S."/>
            <person name="Fei Z."/>
        </authorList>
    </citation>
    <scope>NUCLEOTIDE SEQUENCE [LARGE SCALE GENOMIC DNA]</scope>
    <source>
        <strain evidence="8">cv. 9930</strain>
    </source>
</reference>
<dbReference type="GO" id="GO:0080044">
    <property type="term" value="F:quercetin 7-O-glucosyltransferase activity"/>
    <property type="evidence" value="ECO:0000318"/>
    <property type="project" value="GO_Central"/>
</dbReference>
<evidence type="ECO:0000313" key="8">
    <source>
        <dbReference type="Proteomes" id="UP000029981"/>
    </source>
</evidence>
<evidence type="ECO:0000256" key="6">
    <source>
        <dbReference type="RuleBase" id="RU362057"/>
    </source>
</evidence>
<reference evidence="7 8" key="1">
    <citation type="journal article" date="2009" name="Nat. Genet.">
        <title>The genome of the cucumber, Cucumis sativus L.</title>
        <authorList>
            <person name="Huang S."/>
            <person name="Li R."/>
            <person name="Zhang Z."/>
            <person name="Li L."/>
            <person name="Gu X."/>
            <person name="Fan W."/>
            <person name="Lucas W.J."/>
            <person name="Wang X."/>
            <person name="Xie B."/>
            <person name="Ni P."/>
            <person name="Ren Y."/>
            <person name="Zhu H."/>
            <person name="Li J."/>
            <person name="Lin K."/>
            <person name="Jin W."/>
            <person name="Fei Z."/>
            <person name="Li G."/>
            <person name="Staub J."/>
            <person name="Kilian A."/>
            <person name="van der Vossen E.A."/>
            <person name="Wu Y."/>
            <person name="Guo J."/>
            <person name="He J."/>
            <person name="Jia Z."/>
            <person name="Ren Y."/>
            <person name="Tian G."/>
            <person name="Lu Y."/>
            <person name="Ruan J."/>
            <person name="Qian W."/>
            <person name="Wang M."/>
            <person name="Huang Q."/>
            <person name="Li B."/>
            <person name="Xuan Z."/>
            <person name="Cao J."/>
            <person name="Asan"/>
            <person name="Wu Z."/>
            <person name="Zhang J."/>
            <person name="Cai Q."/>
            <person name="Bai Y."/>
            <person name="Zhao B."/>
            <person name="Han Y."/>
            <person name="Li Y."/>
            <person name="Li X."/>
            <person name="Wang S."/>
            <person name="Shi Q."/>
            <person name="Liu S."/>
            <person name="Cho W.K."/>
            <person name="Kim J.Y."/>
            <person name="Xu Y."/>
            <person name="Heller-Uszynska K."/>
            <person name="Miao H."/>
            <person name="Cheng Z."/>
            <person name="Zhang S."/>
            <person name="Wu J."/>
            <person name="Yang Y."/>
            <person name="Kang H."/>
            <person name="Li M."/>
            <person name="Liang H."/>
            <person name="Ren X."/>
            <person name="Shi Z."/>
            <person name="Wen M."/>
            <person name="Jian M."/>
            <person name="Yang H."/>
            <person name="Zhang G."/>
            <person name="Yang Z."/>
            <person name="Chen R."/>
            <person name="Liu S."/>
            <person name="Li J."/>
            <person name="Ma L."/>
            <person name="Liu H."/>
            <person name="Zhou Y."/>
            <person name="Zhao J."/>
            <person name="Fang X."/>
            <person name="Li G."/>
            <person name="Fang L."/>
            <person name="Li Y."/>
            <person name="Liu D."/>
            <person name="Zheng H."/>
            <person name="Zhang Y."/>
            <person name="Qin N."/>
            <person name="Li Z."/>
            <person name="Yang G."/>
            <person name="Yang S."/>
            <person name="Bolund L."/>
            <person name="Kristiansen K."/>
            <person name="Zheng H."/>
            <person name="Li S."/>
            <person name="Zhang X."/>
            <person name="Yang H."/>
            <person name="Wang J."/>
            <person name="Sun R."/>
            <person name="Zhang B."/>
            <person name="Jiang S."/>
            <person name="Wang J."/>
            <person name="Du Y."/>
            <person name="Li S."/>
        </authorList>
    </citation>
    <scope>NUCLEOTIDE SEQUENCE [LARGE SCALE GENOMIC DNA]</scope>
    <source>
        <strain evidence="8">cv. 9930</strain>
    </source>
</reference>
<dbReference type="AlphaFoldDB" id="A0A0A0K762"/>
<dbReference type="PROSITE" id="PS00375">
    <property type="entry name" value="UDPGT"/>
    <property type="match status" value="1"/>
</dbReference>
<dbReference type="GO" id="GO:0005737">
    <property type="term" value="C:cytoplasm"/>
    <property type="evidence" value="ECO:0000318"/>
    <property type="project" value="GO_Central"/>
</dbReference>
<dbReference type="EMBL" id="CM002928">
    <property type="protein sequence ID" value="KGN43661.1"/>
    <property type="molecule type" value="Genomic_DNA"/>
</dbReference>
<evidence type="ECO:0000313" key="7">
    <source>
        <dbReference type="EMBL" id="KGN43661.1"/>
    </source>
</evidence>
<sequence>MERGKKPHVLVIPYPTQGHLNPLIQFSKFLSYKGLDITVAVTTFIFNTFKPSKNIFFDWDTISDGFDEGGFAEANSIDEYLVRIQTIGARTLTDLIHRHKTSSRPIHGVVYDSFMPWAVDVAKDFGIMAATFFTQPCSVNLIYYCFHEGLLSLPILEDNSIAGLPPIRVEEMPSFFSAPECYPNYFELVLNQWSNTKEVDWILVNSIYEFEPKEADELAKFGPTLTIGPTIPSFYIDNHDIDDKKYMLDLFKIEPEEASLTRMWLDNKPKGSVIYVSFGSMANLNNTQMTELASGLVESNHYFIWVIRESEKAKLPSSFAPEKGLILQWSSQLEVLSNEAVGCFFAHCGWNSTLEALCLGVPMVGMPQWTDQPTNAKYVEDVWKVGVRVKVGEDGIVRKEEIKGCIRRVMEGDRASEFKENALKWKQLGLKALGNGGSSMKNIDQLISSLREKILVD</sequence>
<dbReference type="Pfam" id="PF00201">
    <property type="entry name" value="UDPGT"/>
    <property type="match status" value="1"/>
</dbReference>
<dbReference type="FunFam" id="3.40.50.2000:FF:000019">
    <property type="entry name" value="Glycosyltransferase"/>
    <property type="match status" value="1"/>
</dbReference>
<dbReference type="EC" id="2.4.1.-" evidence="6"/>
<name>A0A0A0K762_CUCSA</name>
<dbReference type="Proteomes" id="UP000029981">
    <property type="component" value="Chromosome 7"/>
</dbReference>
<proteinExistence type="inferred from homology"/>
<dbReference type="OMA" id="QQFINFE"/>
<keyword evidence="3 5" id="KW-0808">Transferase</keyword>
<keyword evidence="5" id="KW-0328">Glycosyltransferase</keyword>
<dbReference type="PANTHER" id="PTHR11926:SF1560">
    <property type="entry name" value="UDP-GLYCOSYLTRANSFERASE 74E1-RELATED"/>
    <property type="match status" value="1"/>
</dbReference>